<proteinExistence type="predicted"/>
<feature type="transmembrane region" description="Helical" evidence="2">
    <location>
        <begin position="325"/>
        <end position="345"/>
    </location>
</feature>
<sequence length="535" mass="56358">MTTRRTDYTNDATVRGVRATGGDLLPGGVIGDGRYRLLAPFGVDLRGNAHLWRARDGQLRRDVALTVLVGDPTNRDATVAARRTLERAAHAARFTSPTVSRVLDVLGVGGGIDPSEGVLGVVVADFAQGTDLVDLIAEHPLPAGTAARLVEPLAIAVEQAHHTGLVLGVDHPQRVRVGPDGSLRLAFPGPLPQATLQDDVKGLGAILYLLLTGRWALPGGPPTIPVAPRERNGAPVSPAVLRQDVPDDLADLAVRSIADTSLGGIRTSSALLTVLEGIAQRAELIEQQTELLNPVLPGGDRLADQDTIWTTNKRPPRDDDRRRKLAIGVTALTVATVGVLAWVGMQLISFFGSDPVPAAVQQTVVASPPPASGGNGNQPQANPPPAPKPAGPVKPTRVVVYSVKGDKDNARTVGRVNDGKPGTVWSTVRYKQPFPTAKPGIGIMSTFKEPAKLAQVIIDSPSEGTVVEIRSAASATAKFEDTKVIGTATLTNGKTEIALSAAEPTQNVMVWITKLGVDEDQNVSQIREVEFQLAQ</sequence>
<feature type="region of interest" description="Disordered" evidence="1">
    <location>
        <begin position="365"/>
        <end position="394"/>
    </location>
</feature>
<dbReference type="EMBL" id="FWXV01000002">
    <property type="protein sequence ID" value="SMC95991.1"/>
    <property type="molecule type" value="Genomic_DNA"/>
</dbReference>
<dbReference type="CDD" id="cd13973">
    <property type="entry name" value="PK_MviN-like"/>
    <property type="match status" value="1"/>
</dbReference>
<reference evidence="3 4" key="1">
    <citation type="submission" date="2017-04" db="EMBL/GenBank/DDBJ databases">
        <authorList>
            <person name="Afonso C.L."/>
            <person name="Miller P.J."/>
            <person name="Scott M.A."/>
            <person name="Spackman E."/>
            <person name="Goraichik I."/>
            <person name="Dimitrov K.M."/>
            <person name="Suarez D.L."/>
            <person name="Swayne D.E."/>
        </authorList>
    </citation>
    <scope>NUCLEOTIDE SEQUENCE [LARGE SCALE GENOMIC DNA]</scope>
    <source>
        <strain evidence="3 4">DSM 43828</strain>
    </source>
</reference>
<evidence type="ECO:0000256" key="2">
    <source>
        <dbReference type="SAM" id="Phobius"/>
    </source>
</evidence>
<dbReference type="SUPFAM" id="SSF56112">
    <property type="entry name" value="Protein kinase-like (PK-like)"/>
    <property type="match status" value="1"/>
</dbReference>
<dbReference type="InterPro" id="IPR011009">
    <property type="entry name" value="Kinase-like_dom_sf"/>
</dbReference>
<evidence type="ECO:0000256" key="1">
    <source>
        <dbReference type="SAM" id="MobiDB-lite"/>
    </source>
</evidence>
<accession>A0A1Y5XLC9</accession>
<keyword evidence="2" id="KW-1133">Transmembrane helix</keyword>
<keyword evidence="2" id="KW-0812">Transmembrane</keyword>
<dbReference type="RefSeq" id="WP_084427187.1">
    <property type="nucleotide sequence ID" value="NZ_FWXV01000002.1"/>
</dbReference>
<keyword evidence="2" id="KW-0472">Membrane</keyword>
<keyword evidence="4" id="KW-1185">Reference proteome</keyword>
<gene>
    <name evidence="3" type="ORF">SAMN05661093_03238</name>
</gene>
<dbReference type="Proteomes" id="UP000192674">
    <property type="component" value="Unassembled WGS sequence"/>
</dbReference>
<name>A0A1Y5XLC9_KIBAR</name>
<dbReference type="AlphaFoldDB" id="A0A1Y5XLC9"/>
<protein>
    <recommendedName>
        <fullName evidence="5">Peptidoglycan lipid II flippase</fullName>
    </recommendedName>
</protein>
<dbReference type="Gene3D" id="3.30.200.20">
    <property type="entry name" value="Phosphorylase Kinase, domain 1"/>
    <property type="match status" value="1"/>
</dbReference>
<organism evidence="3 4">
    <name type="scientific">Kibdelosporangium aridum</name>
    <dbReference type="NCBI Taxonomy" id="2030"/>
    <lineage>
        <taxon>Bacteria</taxon>
        <taxon>Bacillati</taxon>
        <taxon>Actinomycetota</taxon>
        <taxon>Actinomycetes</taxon>
        <taxon>Pseudonocardiales</taxon>
        <taxon>Pseudonocardiaceae</taxon>
        <taxon>Kibdelosporangium</taxon>
    </lineage>
</organism>
<feature type="compositionally biased region" description="Pro residues" evidence="1">
    <location>
        <begin position="381"/>
        <end position="392"/>
    </location>
</feature>
<dbReference type="Gene3D" id="1.10.510.10">
    <property type="entry name" value="Transferase(Phosphotransferase) domain 1"/>
    <property type="match status" value="1"/>
</dbReference>
<evidence type="ECO:0000313" key="3">
    <source>
        <dbReference type="EMBL" id="SMC95991.1"/>
    </source>
</evidence>
<evidence type="ECO:0008006" key="5">
    <source>
        <dbReference type="Google" id="ProtNLM"/>
    </source>
</evidence>
<evidence type="ECO:0000313" key="4">
    <source>
        <dbReference type="Proteomes" id="UP000192674"/>
    </source>
</evidence>